<gene>
    <name evidence="1" type="ORF">M0812_25634</name>
</gene>
<evidence type="ECO:0000313" key="1">
    <source>
        <dbReference type="EMBL" id="KAJ3428003.1"/>
    </source>
</evidence>
<dbReference type="EMBL" id="JANTQA010000060">
    <property type="protein sequence ID" value="KAJ3428003.1"/>
    <property type="molecule type" value="Genomic_DNA"/>
</dbReference>
<dbReference type="Proteomes" id="UP001146793">
    <property type="component" value="Unassembled WGS sequence"/>
</dbReference>
<proteinExistence type="predicted"/>
<protein>
    <submittedName>
        <fullName evidence="1">Uncharacterized protein</fullName>
    </submittedName>
</protein>
<evidence type="ECO:0000313" key="2">
    <source>
        <dbReference type="Proteomes" id="UP001146793"/>
    </source>
</evidence>
<accession>A0AAV7YE18</accession>
<dbReference type="AlphaFoldDB" id="A0AAV7YE18"/>
<reference evidence="1" key="1">
    <citation type="submission" date="2022-08" db="EMBL/GenBank/DDBJ databases">
        <title>Novel sulphate-reducing endosymbionts in the free-living metamonad Anaeramoeba.</title>
        <authorList>
            <person name="Jerlstrom-Hultqvist J."/>
            <person name="Cepicka I."/>
            <person name="Gallot-Lavallee L."/>
            <person name="Salas-Leiva D."/>
            <person name="Curtis B.A."/>
            <person name="Zahonova K."/>
            <person name="Pipaliya S."/>
            <person name="Dacks J."/>
            <person name="Roger A.J."/>
        </authorList>
    </citation>
    <scope>NUCLEOTIDE SEQUENCE</scope>
    <source>
        <strain evidence="1">Busselton2</strain>
    </source>
</reference>
<organism evidence="1 2">
    <name type="scientific">Anaeramoeba flamelloides</name>
    <dbReference type="NCBI Taxonomy" id="1746091"/>
    <lineage>
        <taxon>Eukaryota</taxon>
        <taxon>Metamonada</taxon>
        <taxon>Anaeramoebidae</taxon>
        <taxon>Anaeramoeba</taxon>
    </lineage>
</organism>
<comment type="caution">
    <text evidence="1">The sequence shown here is derived from an EMBL/GenBank/DDBJ whole genome shotgun (WGS) entry which is preliminary data.</text>
</comment>
<sequence>MSIKPPTKRTENSTPPHFNKLIWPNYQINGNNNYKIPRRLKCGFDQHPNSVLKIETTPFLQHGCMLEILRRSKIHNKQFKEKLVEKENTVEELTEKLKKTHLIVEKLSQITNQQELESPRSNTTTRNLIDQVNKWETQTRSDSKKKVIHGLKRKTFEKQFQQFKKEYHRFLEELTKTKTEIIILKSQSII</sequence>
<name>A0AAV7YE18_9EUKA</name>